<evidence type="ECO:0008006" key="5">
    <source>
        <dbReference type="Google" id="ProtNLM"/>
    </source>
</evidence>
<keyword evidence="2" id="KW-1133">Transmembrane helix</keyword>
<keyword evidence="2" id="KW-0812">Transmembrane</keyword>
<dbReference type="PANTHER" id="PTHR33365">
    <property type="entry name" value="YALI0B05434P"/>
    <property type="match status" value="1"/>
</dbReference>
<name>A0A0L0NB26_TOLOC</name>
<accession>A0A0L0NB26</accession>
<feature type="transmembrane region" description="Helical" evidence="2">
    <location>
        <begin position="40"/>
        <end position="61"/>
    </location>
</feature>
<proteinExistence type="inferred from homology"/>
<dbReference type="Pfam" id="PF11807">
    <property type="entry name" value="UstYa"/>
    <property type="match status" value="1"/>
</dbReference>
<dbReference type="Proteomes" id="UP000036947">
    <property type="component" value="Unassembled WGS sequence"/>
</dbReference>
<comment type="similarity">
    <text evidence="1">Belongs to the ustYa family.</text>
</comment>
<sequence>MESGKSGVKSPPVDEEMESSIRNDAFVSHGPRRSFVARQFLSILCHSVIALSYFLAITVFVKRTMPRLPNLIPIPGRDVIEYKVQQMYTSEADPSPYMGNTDDSDRAWHDLMQHTSIRLTDEELRRLNRTSVALGDGGYLGMTTVFHEFHCLASLTSSQDTSSCVSADKFQKMVRWSTNLTRYGHWFGVRDHLELSTHINHCMDVVRQSIMCRADLSPMTFFWTPNSRVPETDFNTPHECVNWDKVEAWLEERRIDIYAPGVLNHPVFGALRG</sequence>
<dbReference type="EMBL" id="LFRF01000009">
    <property type="protein sequence ID" value="KND91184.1"/>
    <property type="molecule type" value="Genomic_DNA"/>
</dbReference>
<evidence type="ECO:0000256" key="2">
    <source>
        <dbReference type="SAM" id="Phobius"/>
    </source>
</evidence>
<dbReference type="InterPro" id="IPR021765">
    <property type="entry name" value="UstYa-like"/>
</dbReference>
<keyword evidence="4" id="KW-1185">Reference proteome</keyword>
<comment type="caution">
    <text evidence="3">The sequence shown here is derived from an EMBL/GenBank/DDBJ whole genome shotgun (WGS) entry which is preliminary data.</text>
</comment>
<gene>
    <name evidence="3" type="ORF">TOPH_04037</name>
</gene>
<reference evidence="3 4" key="1">
    <citation type="journal article" date="2015" name="BMC Genomics">
        <title>The genome of the truffle-parasite Tolypocladium ophioglossoides and the evolution of antifungal peptaibiotics.</title>
        <authorList>
            <person name="Quandt C.A."/>
            <person name="Bushley K.E."/>
            <person name="Spatafora J.W."/>
        </authorList>
    </citation>
    <scope>NUCLEOTIDE SEQUENCE [LARGE SCALE GENOMIC DNA]</scope>
    <source>
        <strain evidence="3 4">CBS 100239</strain>
    </source>
</reference>
<dbReference type="OrthoDB" id="3687641at2759"/>
<evidence type="ECO:0000313" key="3">
    <source>
        <dbReference type="EMBL" id="KND91184.1"/>
    </source>
</evidence>
<dbReference type="GO" id="GO:0043386">
    <property type="term" value="P:mycotoxin biosynthetic process"/>
    <property type="evidence" value="ECO:0007669"/>
    <property type="project" value="InterPro"/>
</dbReference>
<organism evidence="3 4">
    <name type="scientific">Tolypocladium ophioglossoides (strain CBS 100239)</name>
    <name type="common">Snaketongue truffleclub</name>
    <name type="synonym">Elaphocordyceps ophioglossoides</name>
    <dbReference type="NCBI Taxonomy" id="1163406"/>
    <lineage>
        <taxon>Eukaryota</taxon>
        <taxon>Fungi</taxon>
        <taxon>Dikarya</taxon>
        <taxon>Ascomycota</taxon>
        <taxon>Pezizomycotina</taxon>
        <taxon>Sordariomycetes</taxon>
        <taxon>Hypocreomycetidae</taxon>
        <taxon>Hypocreales</taxon>
        <taxon>Ophiocordycipitaceae</taxon>
        <taxon>Tolypocladium</taxon>
    </lineage>
</organism>
<keyword evidence="2" id="KW-0472">Membrane</keyword>
<evidence type="ECO:0000313" key="4">
    <source>
        <dbReference type="Proteomes" id="UP000036947"/>
    </source>
</evidence>
<dbReference type="AlphaFoldDB" id="A0A0L0NB26"/>
<evidence type="ECO:0000256" key="1">
    <source>
        <dbReference type="ARBA" id="ARBA00035112"/>
    </source>
</evidence>
<dbReference type="PANTHER" id="PTHR33365:SF7">
    <property type="entry name" value="TAT PATHWAY SIGNAL SEQUENCE"/>
    <property type="match status" value="1"/>
</dbReference>
<protein>
    <recommendedName>
        <fullName evidence="5">Tat pathway signal sequence</fullName>
    </recommendedName>
</protein>